<keyword evidence="5" id="KW-1185">Reference proteome</keyword>
<evidence type="ECO:0000256" key="3">
    <source>
        <dbReference type="ARBA" id="ARBA00022691"/>
    </source>
</evidence>
<dbReference type="InterPro" id="IPR050362">
    <property type="entry name" value="Cation-dep_OMT"/>
</dbReference>
<sequence length="231" mass="24759">MSAQLSGSQLRVITMKAAEFIAPAVAEYAAAHTTPPDALLAELAEETRRLMGDRSTMQIAPEQGTLLTLLVQISGARLAVEVGTFTGYSSICIARGLPADGRLIACDVSEEWTDVARRYWAKAGLGGRVELRLGPAADTLRAMPPDEHVDFAFIDADKAGYPVYYEEVLTRLRPGGLIAVDNTLQHGAITDPAAGGNVPVMREFNDLVARDDRVTSVLLPVADGLTLVRKN</sequence>
<dbReference type="Proteomes" id="UP000651728">
    <property type="component" value="Unassembled WGS sequence"/>
</dbReference>
<dbReference type="EMBL" id="BOOB01000029">
    <property type="protein sequence ID" value="GIH33889.1"/>
    <property type="molecule type" value="Genomic_DNA"/>
</dbReference>
<dbReference type="PANTHER" id="PTHR10509:SF14">
    <property type="entry name" value="CAFFEOYL-COA O-METHYLTRANSFERASE 3-RELATED"/>
    <property type="match status" value="1"/>
</dbReference>
<dbReference type="PROSITE" id="PS51682">
    <property type="entry name" value="SAM_OMT_I"/>
    <property type="match status" value="1"/>
</dbReference>
<organism evidence="4 5">
    <name type="scientific">Microbispora amethystogenes</name>
    <dbReference type="NCBI Taxonomy" id="1427754"/>
    <lineage>
        <taxon>Bacteria</taxon>
        <taxon>Bacillati</taxon>
        <taxon>Actinomycetota</taxon>
        <taxon>Actinomycetes</taxon>
        <taxon>Streptosporangiales</taxon>
        <taxon>Streptosporangiaceae</taxon>
        <taxon>Microbispora</taxon>
    </lineage>
</organism>
<dbReference type="Pfam" id="PF01596">
    <property type="entry name" value="Methyltransf_3"/>
    <property type="match status" value="1"/>
</dbReference>
<accession>A0ABQ4FGD9</accession>
<keyword evidence="3" id="KW-0949">S-adenosyl-L-methionine</keyword>
<dbReference type="Gene3D" id="3.40.50.150">
    <property type="entry name" value="Vaccinia Virus protein VP39"/>
    <property type="match status" value="1"/>
</dbReference>
<gene>
    <name evidence="4" type="ORF">Mam01_40530</name>
</gene>
<reference evidence="4 5" key="1">
    <citation type="submission" date="2021-01" db="EMBL/GenBank/DDBJ databases">
        <title>Whole genome shotgun sequence of Microbispora amethystogenes NBRC 101907.</title>
        <authorList>
            <person name="Komaki H."/>
            <person name="Tamura T."/>
        </authorList>
    </citation>
    <scope>NUCLEOTIDE SEQUENCE [LARGE SCALE GENOMIC DNA]</scope>
    <source>
        <strain evidence="4 5">NBRC 101907</strain>
    </source>
</reference>
<dbReference type="InterPro" id="IPR029063">
    <property type="entry name" value="SAM-dependent_MTases_sf"/>
</dbReference>
<keyword evidence="1" id="KW-0489">Methyltransferase</keyword>
<dbReference type="PANTHER" id="PTHR10509">
    <property type="entry name" value="O-METHYLTRANSFERASE-RELATED"/>
    <property type="match status" value="1"/>
</dbReference>
<dbReference type="InterPro" id="IPR002935">
    <property type="entry name" value="SAM_O-MeTrfase"/>
</dbReference>
<dbReference type="CDD" id="cd02440">
    <property type="entry name" value="AdoMet_MTases"/>
    <property type="match status" value="1"/>
</dbReference>
<proteinExistence type="predicted"/>
<comment type="caution">
    <text evidence="4">The sequence shown here is derived from an EMBL/GenBank/DDBJ whole genome shotgun (WGS) entry which is preliminary data.</text>
</comment>
<evidence type="ECO:0000313" key="4">
    <source>
        <dbReference type="EMBL" id="GIH33889.1"/>
    </source>
</evidence>
<evidence type="ECO:0000256" key="2">
    <source>
        <dbReference type="ARBA" id="ARBA00022679"/>
    </source>
</evidence>
<evidence type="ECO:0000256" key="1">
    <source>
        <dbReference type="ARBA" id="ARBA00022603"/>
    </source>
</evidence>
<protein>
    <submittedName>
        <fullName evidence="4">O-methyltransferase</fullName>
    </submittedName>
</protein>
<name>A0ABQ4FGD9_9ACTN</name>
<keyword evidence="2" id="KW-0808">Transferase</keyword>
<evidence type="ECO:0000313" key="5">
    <source>
        <dbReference type="Proteomes" id="UP000651728"/>
    </source>
</evidence>
<dbReference type="SUPFAM" id="SSF53335">
    <property type="entry name" value="S-adenosyl-L-methionine-dependent methyltransferases"/>
    <property type="match status" value="1"/>
</dbReference>